<feature type="compositionally biased region" description="Basic and acidic residues" evidence="5">
    <location>
        <begin position="160"/>
        <end position="181"/>
    </location>
</feature>
<dbReference type="PROSITE" id="PS52015">
    <property type="entry name" value="TONB_CTD"/>
    <property type="match status" value="1"/>
</dbReference>
<dbReference type="InterPro" id="IPR006260">
    <property type="entry name" value="TonB/TolA_C"/>
</dbReference>
<comment type="subcellular location">
    <subcellularLocation>
        <location evidence="1">Membrane</location>
        <topology evidence="1">Single-pass membrane protein</topology>
    </subcellularLocation>
</comment>
<feature type="compositionally biased region" description="Pro residues" evidence="5">
    <location>
        <begin position="65"/>
        <end position="76"/>
    </location>
</feature>
<dbReference type="Pfam" id="PF13103">
    <property type="entry name" value="TonB_2"/>
    <property type="match status" value="1"/>
</dbReference>
<feature type="region of interest" description="Disordered" evidence="5">
    <location>
        <begin position="62"/>
        <end position="182"/>
    </location>
</feature>
<sequence>MARPEDRLFAIADPFWRRARRRFPQLLLACLLLHLTVLLFLFLADQPDKNIAAPEKEIPVQVVIEPPPPPPPPPPKPEQKKPEQPKPKPPQYEREEKPAFDAPRAPNQETIKREALDDQTRAPVMAKPAPANDTKPTPDVPKPAQNAAPEAAQQTTSPQEQKDDKDAEALSKAAPIKDKKTAVRMRQAKRHAPLPDDERGAVARELASLMPSPNYTFAAKTEVSPVNGGTEDMRYLSVLFGLIMRQRHFPTRIIHDDIEVVVAFWVDDSGHLVQSELYRTSGYPEFDQEAVAAVRRAAPFPQPPYGEPHGFIAKMDFPAR</sequence>
<comment type="caution">
    <text evidence="8">The sequence shown here is derived from an EMBL/GenBank/DDBJ whole genome shotgun (WGS) entry which is preliminary data.</text>
</comment>
<organism evidence="8 9">
    <name type="scientific">Methylovirgula ligni</name>
    <dbReference type="NCBI Taxonomy" id="569860"/>
    <lineage>
        <taxon>Bacteria</taxon>
        <taxon>Pseudomonadati</taxon>
        <taxon>Pseudomonadota</taxon>
        <taxon>Alphaproteobacteria</taxon>
        <taxon>Hyphomicrobiales</taxon>
        <taxon>Beijerinckiaceae</taxon>
        <taxon>Methylovirgula</taxon>
    </lineage>
</organism>
<keyword evidence="3 6" id="KW-1133">Transmembrane helix</keyword>
<dbReference type="GO" id="GO:0055085">
    <property type="term" value="P:transmembrane transport"/>
    <property type="evidence" value="ECO:0007669"/>
    <property type="project" value="InterPro"/>
</dbReference>
<proteinExistence type="predicted"/>
<evidence type="ECO:0000256" key="2">
    <source>
        <dbReference type="ARBA" id="ARBA00022692"/>
    </source>
</evidence>
<dbReference type="Proteomes" id="UP000256900">
    <property type="component" value="Unassembled WGS sequence"/>
</dbReference>
<evidence type="ECO:0000256" key="6">
    <source>
        <dbReference type="SAM" id="Phobius"/>
    </source>
</evidence>
<feature type="compositionally biased region" description="Basic and acidic residues" evidence="5">
    <location>
        <begin position="110"/>
        <end position="120"/>
    </location>
</feature>
<dbReference type="InterPro" id="IPR037682">
    <property type="entry name" value="TonB_C"/>
</dbReference>
<dbReference type="SUPFAM" id="SSF74653">
    <property type="entry name" value="TolA/TonB C-terminal domain"/>
    <property type="match status" value="1"/>
</dbReference>
<dbReference type="AlphaFoldDB" id="A0A3D9Z8U8"/>
<feature type="compositionally biased region" description="Low complexity" evidence="5">
    <location>
        <begin position="142"/>
        <end position="154"/>
    </location>
</feature>
<dbReference type="NCBIfam" id="TIGR01352">
    <property type="entry name" value="tonB_Cterm"/>
    <property type="match status" value="1"/>
</dbReference>
<accession>A0A3D9Z8U8</accession>
<evidence type="ECO:0000256" key="3">
    <source>
        <dbReference type="ARBA" id="ARBA00022989"/>
    </source>
</evidence>
<evidence type="ECO:0000313" key="9">
    <source>
        <dbReference type="Proteomes" id="UP000256900"/>
    </source>
</evidence>
<keyword evidence="2 6" id="KW-0812">Transmembrane</keyword>
<protein>
    <submittedName>
        <fullName evidence="8">Protein TonB</fullName>
    </submittedName>
</protein>
<evidence type="ECO:0000259" key="7">
    <source>
        <dbReference type="PROSITE" id="PS52015"/>
    </source>
</evidence>
<feature type="compositionally biased region" description="Basic and acidic residues" evidence="5">
    <location>
        <begin position="77"/>
        <end position="99"/>
    </location>
</feature>
<evidence type="ECO:0000256" key="4">
    <source>
        <dbReference type="ARBA" id="ARBA00023136"/>
    </source>
</evidence>
<name>A0A3D9Z8U8_9HYPH</name>
<feature type="domain" description="TonB C-terminal" evidence="7">
    <location>
        <begin position="234"/>
        <end position="320"/>
    </location>
</feature>
<evidence type="ECO:0000313" key="8">
    <source>
        <dbReference type="EMBL" id="REF87706.1"/>
    </source>
</evidence>
<dbReference type="Gene3D" id="3.30.1150.10">
    <property type="match status" value="1"/>
</dbReference>
<evidence type="ECO:0000256" key="5">
    <source>
        <dbReference type="SAM" id="MobiDB-lite"/>
    </source>
</evidence>
<feature type="transmembrane region" description="Helical" evidence="6">
    <location>
        <begin position="26"/>
        <end position="44"/>
    </location>
</feature>
<keyword evidence="4 6" id="KW-0472">Membrane</keyword>
<reference evidence="8 9" key="1">
    <citation type="submission" date="2018-08" db="EMBL/GenBank/DDBJ databases">
        <title>Genomic Encyclopedia of Type Strains, Phase IV (KMG-IV): sequencing the most valuable type-strain genomes for metagenomic binning, comparative biology and taxonomic classification.</title>
        <authorList>
            <person name="Goeker M."/>
        </authorList>
    </citation>
    <scope>NUCLEOTIDE SEQUENCE [LARGE SCALE GENOMIC DNA]</scope>
    <source>
        <strain evidence="8 9">BW863</strain>
    </source>
</reference>
<dbReference type="EMBL" id="QUMO01000002">
    <property type="protein sequence ID" value="REF87706.1"/>
    <property type="molecule type" value="Genomic_DNA"/>
</dbReference>
<keyword evidence="9" id="KW-1185">Reference proteome</keyword>
<dbReference type="GO" id="GO:0016020">
    <property type="term" value="C:membrane"/>
    <property type="evidence" value="ECO:0007669"/>
    <property type="project" value="UniProtKB-SubCell"/>
</dbReference>
<gene>
    <name evidence="8" type="ORF">DES32_1334</name>
</gene>
<evidence type="ECO:0000256" key="1">
    <source>
        <dbReference type="ARBA" id="ARBA00004167"/>
    </source>
</evidence>